<keyword evidence="2 6" id="KW-0812">Transmembrane</keyword>
<name>A0A084JEM2_9CLOT</name>
<dbReference type="PANTHER" id="PTHR30520:SF6">
    <property type="entry name" value="FORMATE_NITRATE FAMILY TRANSPORTER (EUROFUNG)"/>
    <property type="match status" value="1"/>
</dbReference>
<gene>
    <name evidence="7" type="ORF">IO99_05535</name>
</gene>
<protein>
    <submittedName>
        <fullName evidence="7">FdhC protein</fullName>
    </submittedName>
</protein>
<evidence type="ECO:0000256" key="2">
    <source>
        <dbReference type="ARBA" id="ARBA00022692"/>
    </source>
</evidence>
<dbReference type="Proteomes" id="UP000028542">
    <property type="component" value="Unassembled WGS sequence"/>
</dbReference>
<dbReference type="PANTHER" id="PTHR30520">
    <property type="entry name" value="FORMATE TRANSPORTER-RELATED"/>
    <property type="match status" value="1"/>
</dbReference>
<comment type="caution">
    <text evidence="7">The sequence shown here is derived from an EMBL/GenBank/DDBJ whole genome shotgun (WGS) entry which is preliminary data.</text>
</comment>
<dbReference type="Pfam" id="PF01226">
    <property type="entry name" value="Form_Nir_trans"/>
    <property type="match status" value="1"/>
</dbReference>
<dbReference type="GO" id="GO:0005886">
    <property type="term" value="C:plasma membrane"/>
    <property type="evidence" value="ECO:0007669"/>
    <property type="project" value="TreeGrafter"/>
</dbReference>
<keyword evidence="3 6" id="KW-1133">Transmembrane helix</keyword>
<sequence>MDKKMLSPDEITNYVEQVGVKKANNKCVQTLFLGILAGGFIALGAYASSVASHGISDPGLQKFVAGIVFPVGLILVLICGAELFTGNSLLSVAWAEKKITTGQMFKNWALVWIGNFIGAAFVAILVFESGLLATGNVGGYAVKVAAAKSSMGFVPAIASGILCNVIVCVCVWGSYAAKDVTGKIFMGFFPIFAFVIAGFEHCVANMYYFSVGLLAKTNSAFVEASHVAVEKLDNLTIGGIFNNLIPVTIGNIIGGAVCIGLVYWFIYRKCNKKNIEIREKLSA</sequence>
<evidence type="ECO:0000313" key="7">
    <source>
        <dbReference type="EMBL" id="KEZ87406.1"/>
    </source>
</evidence>
<evidence type="ECO:0000256" key="1">
    <source>
        <dbReference type="ARBA" id="ARBA00004141"/>
    </source>
</evidence>
<evidence type="ECO:0000313" key="8">
    <source>
        <dbReference type="Proteomes" id="UP000028542"/>
    </source>
</evidence>
<dbReference type="InterPro" id="IPR024002">
    <property type="entry name" value="For/NO2_transpt_CS"/>
</dbReference>
<dbReference type="InterPro" id="IPR023271">
    <property type="entry name" value="Aquaporin-like"/>
</dbReference>
<dbReference type="InterPro" id="IPR000292">
    <property type="entry name" value="For/NO2_transpt"/>
</dbReference>
<proteinExistence type="inferred from homology"/>
<evidence type="ECO:0000256" key="4">
    <source>
        <dbReference type="ARBA" id="ARBA00023136"/>
    </source>
</evidence>
<feature type="transmembrane region" description="Helical" evidence="6">
    <location>
        <begin position="184"/>
        <end position="209"/>
    </location>
</feature>
<feature type="transmembrane region" description="Helical" evidence="6">
    <location>
        <begin position="31"/>
        <end position="51"/>
    </location>
</feature>
<keyword evidence="4 6" id="KW-0472">Membrane</keyword>
<comment type="subcellular location">
    <subcellularLocation>
        <location evidence="1">Membrane</location>
        <topology evidence="1">Multi-pass membrane protein</topology>
    </subcellularLocation>
</comment>
<dbReference type="PROSITE" id="PS01005">
    <property type="entry name" value="FORMATE_NITRITE_TP_1"/>
    <property type="match status" value="1"/>
</dbReference>
<feature type="transmembrane region" description="Helical" evidence="6">
    <location>
        <begin position="244"/>
        <end position="266"/>
    </location>
</feature>
<keyword evidence="8" id="KW-1185">Reference proteome</keyword>
<dbReference type="eggNOG" id="COG2116">
    <property type="taxonomic scope" value="Bacteria"/>
</dbReference>
<dbReference type="STRING" id="318464.IO99_05535"/>
<accession>A0A084JEM2</accession>
<feature type="transmembrane region" description="Helical" evidence="6">
    <location>
        <begin position="153"/>
        <end position="172"/>
    </location>
</feature>
<feature type="transmembrane region" description="Helical" evidence="6">
    <location>
        <begin position="107"/>
        <end position="133"/>
    </location>
</feature>
<dbReference type="AlphaFoldDB" id="A0A084JEM2"/>
<evidence type="ECO:0000256" key="6">
    <source>
        <dbReference type="SAM" id="Phobius"/>
    </source>
</evidence>
<dbReference type="Gene3D" id="1.20.1080.10">
    <property type="entry name" value="Glycerol uptake facilitator protein"/>
    <property type="match status" value="1"/>
</dbReference>
<organism evidence="7 8">
    <name type="scientific">Clostridium sulfidigenes</name>
    <dbReference type="NCBI Taxonomy" id="318464"/>
    <lineage>
        <taxon>Bacteria</taxon>
        <taxon>Bacillati</taxon>
        <taxon>Bacillota</taxon>
        <taxon>Clostridia</taxon>
        <taxon>Eubacteriales</taxon>
        <taxon>Clostridiaceae</taxon>
        <taxon>Clostridium</taxon>
    </lineage>
</organism>
<dbReference type="RefSeq" id="WP_035131139.1">
    <property type="nucleotide sequence ID" value="NZ_JPMD01000012.1"/>
</dbReference>
<evidence type="ECO:0000256" key="5">
    <source>
        <dbReference type="ARBA" id="ARBA00049660"/>
    </source>
</evidence>
<dbReference type="GO" id="GO:0015499">
    <property type="term" value="F:formate transmembrane transporter activity"/>
    <property type="evidence" value="ECO:0007669"/>
    <property type="project" value="TreeGrafter"/>
</dbReference>
<feature type="transmembrane region" description="Helical" evidence="6">
    <location>
        <begin position="63"/>
        <end position="86"/>
    </location>
</feature>
<comment type="similarity">
    <text evidence="5">Belongs to the FNT transporter (TC 1.A.16) family.</text>
</comment>
<reference evidence="7 8" key="1">
    <citation type="submission" date="2014-07" db="EMBL/GenBank/DDBJ databases">
        <title>Draft genome of Clostridium sulfidigenes 113A isolated from sediments associated with methane hydrate from Krishna Godavari basin.</title>
        <authorList>
            <person name="Honkalas V.S."/>
            <person name="Dabir A.P."/>
            <person name="Arora P."/>
            <person name="Dhakephalkar P.K."/>
        </authorList>
    </citation>
    <scope>NUCLEOTIDE SEQUENCE [LARGE SCALE GENOMIC DNA]</scope>
    <source>
        <strain evidence="7 8">113A</strain>
    </source>
</reference>
<evidence type="ECO:0000256" key="3">
    <source>
        <dbReference type="ARBA" id="ARBA00022989"/>
    </source>
</evidence>
<dbReference type="EMBL" id="JPMD01000012">
    <property type="protein sequence ID" value="KEZ87406.1"/>
    <property type="molecule type" value="Genomic_DNA"/>
</dbReference>